<evidence type="ECO:0000313" key="1">
    <source>
        <dbReference type="EMBL" id="KAH7923791.1"/>
    </source>
</evidence>
<gene>
    <name evidence="1" type="ORF">BV22DRAFT_1130364</name>
</gene>
<dbReference type="EMBL" id="MU266442">
    <property type="protein sequence ID" value="KAH7923791.1"/>
    <property type="molecule type" value="Genomic_DNA"/>
</dbReference>
<accession>A0ACB8BF57</accession>
<sequence length="494" mass="55817">MTVPSTQLPEQRVSFSPPQEPCPLTVHPTTPESSEPLGLPYDVSDQRTNPRISIVPAWAPTLRHANVPPKSTSEPLQHSQAAPLGTSASPFPITLKPLIATRVGRYEKTVTQISGCRDKNVSFNFALAPGTKDFTDRRHETRAPEWIAFIHPEGALYFYHAARKIFTDTDVRKEINRTPIIQCADKLREMMAEQNIEWTDDTELVLELDKRKNECGYYFVEKANRCLFWVEPFPAESMLENVKGLKHTYHLRYALELQYWQVISIHKTLMSDTSLAPFQPEELAKMLDIMGHIEQGVGRSSSSYMAIIARLNRQFSRSKFFNFHGHVGARLDADQSIYDQNLNERKSIFLRLLNPILFGAPSIHTHGLRRIWVDRTVNAPRWKNFINKLNSEWSGFTIYSTVMLAVDVSFLAVPGVDSASIEEQSLATVAIYLSTLNAVGSLVVSLILADQSRNQGSESVERAVVFLSRMTQSMLGTEALGIMYSLPYALLMWA</sequence>
<evidence type="ECO:0000313" key="2">
    <source>
        <dbReference type="Proteomes" id="UP000790709"/>
    </source>
</evidence>
<protein>
    <submittedName>
        <fullName evidence="1">Uncharacterized protein</fullName>
    </submittedName>
</protein>
<keyword evidence="2" id="KW-1185">Reference proteome</keyword>
<name>A0ACB8BF57_9AGAM</name>
<comment type="caution">
    <text evidence="1">The sequence shown here is derived from an EMBL/GenBank/DDBJ whole genome shotgun (WGS) entry which is preliminary data.</text>
</comment>
<dbReference type="Proteomes" id="UP000790709">
    <property type="component" value="Unassembled WGS sequence"/>
</dbReference>
<proteinExistence type="predicted"/>
<reference evidence="1" key="1">
    <citation type="journal article" date="2021" name="New Phytol.">
        <title>Evolutionary innovations through gain and loss of genes in the ectomycorrhizal Boletales.</title>
        <authorList>
            <person name="Wu G."/>
            <person name="Miyauchi S."/>
            <person name="Morin E."/>
            <person name="Kuo A."/>
            <person name="Drula E."/>
            <person name="Varga T."/>
            <person name="Kohler A."/>
            <person name="Feng B."/>
            <person name="Cao Y."/>
            <person name="Lipzen A."/>
            <person name="Daum C."/>
            <person name="Hundley H."/>
            <person name="Pangilinan J."/>
            <person name="Johnson J."/>
            <person name="Barry K."/>
            <person name="LaButti K."/>
            <person name="Ng V."/>
            <person name="Ahrendt S."/>
            <person name="Min B."/>
            <person name="Choi I.G."/>
            <person name="Park H."/>
            <person name="Plett J.M."/>
            <person name="Magnuson J."/>
            <person name="Spatafora J.W."/>
            <person name="Nagy L.G."/>
            <person name="Henrissat B."/>
            <person name="Grigoriev I.V."/>
            <person name="Yang Z.L."/>
            <person name="Xu J."/>
            <person name="Martin F.M."/>
        </authorList>
    </citation>
    <scope>NUCLEOTIDE SEQUENCE</scope>
    <source>
        <strain evidence="1">KUC20120723A-06</strain>
    </source>
</reference>
<organism evidence="1 2">
    <name type="scientific">Leucogyrophana mollusca</name>
    <dbReference type="NCBI Taxonomy" id="85980"/>
    <lineage>
        <taxon>Eukaryota</taxon>
        <taxon>Fungi</taxon>
        <taxon>Dikarya</taxon>
        <taxon>Basidiomycota</taxon>
        <taxon>Agaricomycotina</taxon>
        <taxon>Agaricomycetes</taxon>
        <taxon>Agaricomycetidae</taxon>
        <taxon>Boletales</taxon>
        <taxon>Boletales incertae sedis</taxon>
        <taxon>Leucogyrophana</taxon>
    </lineage>
</organism>